<comment type="caution">
    <text evidence="2">The sequence shown here is derived from an EMBL/GenBank/DDBJ whole genome shotgun (WGS) entry which is preliminary data.</text>
</comment>
<keyword evidence="1" id="KW-0472">Membrane</keyword>
<protein>
    <submittedName>
        <fullName evidence="2">Uncharacterized protein</fullName>
    </submittedName>
</protein>
<keyword evidence="3" id="KW-1185">Reference proteome</keyword>
<proteinExistence type="predicted"/>
<accession>A0ABP7W1L2</accession>
<name>A0ABP7W1L2_9ACTN</name>
<dbReference type="EMBL" id="BAAAZG010000025">
    <property type="protein sequence ID" value="GAA4078102.1"/>
    <property type="molecule type" value="Genomic_DNA"/>
</dbReference>
<evidence type="ECO:0000313" key="3">
    <source>
        <dbReference type="Proteomes" id="UP001500683"/>
    </source>
</evidence>
<evidence type="ECO:0000256" key="1">
    <source>
        <dbReference type="SAM" id="Phobius"/>
    </source>
</evidence>
<gene>
    <name evidence="2" type="ORF">GCM10022214_40020</name>
</gene>
<evidence type="ECO:0000313" key="2">
    <source>
        <dbReference type="EMBL" id="GAA4078102.1"/>
    </source>
</evidence>
<organism evidence="2 3">
    <name type="scientific">Actinomadura miaoliensis</name>
    <dbReference type="NCBI Taxonomy" id="430685"/>
    <lineage>
        <taxon>Bacteria</taxon>
        <taxon>Bacillati</taxon>
        <taxon>Actinomycetota</taxon>
        <taxon>Actinomycetes</taxon>
        <taxon>Streptosporangiales</taxon>
        <taxon>Thermomonosporaceae</taxon>
        <taxon>Actinomadura</taxon>
    </lineage>
</organism>
<feature type="transmembrane region" description="Helical" evidence="1">
    <location>
        <begin position="62"/>
        <end position="90"/>
    </location>
</feature>
<keyword evidence="1" id="KW-0812">Transmembrane</keyword>
<dbReference type="Proteomes" id="UP001500683">
    <property type="component" value="Unassembled WGS sequence"/>
</dbReference>
<keyword evidence="1" id="KW-1133">Transmembrane helix</keyword>
<sequence>MGDGAAGHGLHRHPPGGAERLLAGPLPGMLPYLRYGLLPLFAVPAAVMTLRRPSRAVLLAPAAGPAVVPVALLACAALLGVAALGLAGVARGEGERIWLPCAAWVTVAAAHRPPCGTLFAQVATAVALQDW</sequence>
<reference evidence="3" key="1">
    <citation type="journal article" date="2019" name="Int. J. Syst. Evol. Microbiol.">
        <title>The Global Catalogue of Microorganisms (GCM) 10K type strain sequencing project: providing services to taxonomists for standard genome sequencing and annotation.</title>
        <authorList>
            <consortium name="The Broad Institute Genomics Platform"/>
            <consortium name="The Broad Institute Genome Sequencing Center for Infectious Disease"/>
            <person name="Wu L."/>
            <person name="Ma J."/>
        </authorList>
    </citation>
    <scope>NUCLEOTIDE SEQUENCE [LARGE SCALE GENOMIC DNA]</scope>
    <source>
        <strain evidence="3">JCM 16702</strain>
    </source>
</reference>